<keyword evidence="3" id="KW-1185">Reference proteome</keyword>
<dbReference type="AlphaFoldDB" id="A0A218P5X3"/>
<dbReference type="GO" id="GO:0009269">
    <property type="term" value="P:response to desiccation"/>
    <property type="evidence" value="ECO:0007669"/>
    <property type="project" value="InterPro"/>
</dbReference>
<dbReference type="InterPro" id="IPR013783">
    <property type="entry name" value="Ig-like_fold"/>
</dbReference>
<accession>A0A218P5X3</accession>
<evidence type="ECO:0000313" key="3">
    <source>
        <dbReference type="Proteomes" id="UP000197418"/>
    </source>
</evidence>
<protein>
    <recommendedName>
        <fullName evidence="1">Water stress and hypersensitive response domain-containing protein</fullName>
    </recommendedName>
</protein>
<dbReference type="InterPro" id="IPR004864">
    <property type="entry name" value="LEA_2"/>
</dbReference>
<evidence type="ECO:0000313" key="2">
    <source>
        <dbReference type="EMBL" id="ASJ06177.1"/>
    </source>
</evidence>
<organism evidence="2 3">
    <name type="scientific">Thermococcus pacificus</name>
    <dbReference type="NCBI Taxonomy" id="71998"/>
    <lineage>
        <taxon>Archaea</taxon>
        <taxon>Methanobacteriati</taxon>
        <taxon>Methanobacteriota</taxon>
        <taxon>Thermococci</taxon>
        <taxon>Thermococcales</taxon>
        <taxon>Thermococcaceae</taxon>
        <taxon>Thermococcus</taxon>
    </lineage>
</organism>
<dbReference type="SMART" id="SM00769">
    <property type="entry name" value="WHy"/>
    <property type="match status" value="1"/>
</dbReference>
<gene>
    <name evidence="2" type="ORF">A3L08_01945</name>
</gene>
<dbReference type="GeneID" id="33314994"/>
<dbReference type="InterPro" id="IPR013990">
    <property type="entry name" value="WHy-dom"/>
</dbReference>
<sequence length="301" mass="32792">MNLKAAILGLAIAIILWAGYAVYAAYTLHPQLSAQWGYVDEKTTEIWLDAELSKPLLVPASISNLTIEFMGVPIAEAERFDYSPTGRNARLALAVDNKNLVRALVKYFESGQRGTVNVALRGKLLGVIPINTDIHQEISENILGYLNLSAESKDVAGGLVKTPALVGTTFDWVGEEGGNAVLTAHIKLYNPNGFAIPVGNISFEIQANDIKVGHGKTTKGVVIPAKGYATVDVKTYIEEDSLPKVWATHIRNGEVSKVKADVFLDMTFMKQSYRIKLASYEESVETDIMGELNSMLNEAFG</sequence>
<dbReference type="EMBL" id="CP015102">
    <property type="protein sequence ID" value="ASJ06177.1"/>
    <property type="molecule type" value="Genomic_DNA"/>
</dbReference>
<reference evidence="2 3" key="1">
    <citation type="submission" date="2016-04" db="EMBL/GenBank/DDBJ databases">
        <title>Complete genome sequence of Thermococcus pacificus type strain P4.</title>
        <authorList>
            <person name="Oger P.M."/>
        </authorList>
    </citation>
    <scope>NUCLEOTIDE SEQUENCE [LARGE SCALE GENOMIC DNA]</scope>
    <source>
        <strain evidence="2 3">P-4</strain>
    </source>
</reference>
<dbReference type="Proteomes" id="UP000197418">
    <property type="component" value="Chromosome"/>
</dbReference>
<evidence type="ECO:0000259" key="1">
    <source>
        <dbReference type="SMART" id="SM00769"/>
    </source>
</evidence>
<dbReference type="Pfam" id="PF03168">
    <property type="entry name" value="LEA_2"/>
    <property type="match status" value="1"/>
</dbReference>
<dbReference type="OrthoDB" id="105458at2157"/>
<dbReference type="Gene3D" id="2.60.40.10">
    <property type="entry name" value="Immunoglobulins"/>
    <property type="match status" value="2"/>
</dbReference>
<dbReference type="RefSeq" id="WP_088853440.1">
    <property type="nucleotide sequence ID" value="NZ_CP015102.1"/>
</dbReference>
<name>A0A218P5X3_9EURY</name>
<proteinExistence type="predicted"/>
<dbReference type="SUPFAM" id="SSF117070">
    <property type="entry name" value="LEA14-like"/>
    <property type="match status" value="1"/>
</dbReference>
<feature type="domain" description="Water stress and hypersensitive response" evidence="1">
    <location>
        <begin position="165"/>
        <end position="284"/>
    </location>
</feature>
<dbReference type="KEGG" id="tpaf:A3L08_01945"/>